<dbReference type="Pfam" id="PF00756">
    <property type="entry name" value="Esterase"/>
    <property type="match status" value="1"/>
</dbReference>
<dbReference type="SUPFAM" id="SSF53474">
    <property type="entry name" value="alpha/beta-Hydrolases"/>
    <property type="match status" value="1"/>
</dbReference>
<protein>
    <submittedName>
        <fullName evidence="3">Alpha/beta hydrolase-fold protein</fullName>
    </submittedName>
</protein>
<reference evidence="3" key="2">
    <citation type="submission" date="2023-06" db="EMBL/GenBank/DDBJ databases">
        <authorList>
            <person name="Lucena T."/>
            <person name="Sun Q."/>
        </authorList>
    </citation>
    <scope>NUCLEOTIDE SEQUENCE</scope>
    <source>
        <strain evidence="3">CECT 8869</strain>
    </source>
</reference>
<dbReference type="InterPro" id="IPR029058">
    <property type="entry name" value="AB_hydrolase_fold"/>
</dbReference>
<keyword evidence="3" id="KW-0378">Hydrolase</keyword>
<dbReference type="Pfam" id="PF02922">
    <property type="entry name" value="CBM_48"/>
    <property type="match status" value="1"/>
</dbReference>
<keyword evidence="1" id="KW-0732">Signal</keyword>
<feature type="signal peptide" evidence="1">
    <location>
        <begin position="1"/>
        <end position="21"/>
    </location>
</feature>
<dbReference type="InterPro" id="IPR014756">
    <property type="entry name" value="Ig_E-set"/>
</dbReference>
<dbReference type="EMBL" id="JAUKUC010000001">
    <property type="protein sequence ID" value="MDO1511665.1"/>
    <property type="molecule type" value="Genomic_DNA"/>
</dbReference>
<dbReference type="Gene3D" id="3.40.50.1820">
    <property type="entry name" value="alpha/beta hydrolase"/>
    <property type="match status" value="1"/>
</dbReference>
<dbReference type="CDD" id="cd11294">
    <property type="entry name" value="E_set_Esterase_like_N"/>
    <property type="match status" value="1"/>
</dbReference>
<name>A0ABT8RLL9_9FLAO</name>
<dbReference type="InterPro" id="IPR004193">
    <property type="entry name" value="Glyco_hydro_13_N"/>
</dbReference>
<accession>A0ABT8RLL9</accession>
<reference evidence="3" key="1">
    <citation type="journal article" date="2014" name="Int. J. Syst. Evol. Microbiol.">
        <title>Complete genome of a new Firmicutes species belonging to the dominant human colonic microbiota ('Ruminococcus bicirculans') reveals two chromosomes and a selective capacity to utilize plant glucans.</title>
        <authorList>
            <consortium name="NISC Comparative Sequencing Program"/>
            <person name="Wegmann U."/>
            <person name="Louis P."/>
            <person name="Goesmann A."/>
            <person name="Henrissat B."/>
            <person name="Duncan S.H."/>
            <person name="Flint H.J."/>
        </authorList>
    </citation>
    <scope>NUCLEOTIDE SEQUENCE</scope>
    <source>
        <strain evidence="3">CECT 8869</strain>
    </source>
</reference>
<dbReference type="InterPro" id="IPR050583">
    <property type="entry name" value="Mycobacterial_A85_antigen"/>
</dbReference>
<dbReference type="RefSeq" id="WP_304434918.1">
    <property type="nucleotide sequence ID" value="NZ_JAUKUC010000001.1"/>
</dbReference>
<comment type="caution">
    <text evidence="3">The sequence shown here is derived from an EMBL/GenBank/DDBJ whole genome shotgun (WGS) entry which is preliminary data.</text>
</comment>
<evidence type="ECO:0000259" key="2">
    <source>
        <dbReference type="Pfam" id="PF02922"/>
    </source>
</evidence>
<evidence type="ECO:0000256" key="1">
    <source>
        <dbReference type="SAM" id="SignalP"/>
    </source>
</evidence>
<dbReference type="PANTHER" id="PTHR48098:SF1">
    <property type="entry name" value="DIACYLGLYCEROL ACYLTRANSFERASE_MYCOLYLTRANSFERASE AG85A"/>
    <property type="match status" value="1"/>
</dbReference>
<dbReference type="GO" id="GO:0016787">
    <property type="term" value="F:hydrolase activity"/>
    <property type="evidence" value="ECO:0007669"/>
    <property type="project" value="UniProtKB-KW"/>
</dbReference>
<dbReference type="Proteomes" id="UP001168579">
    <property type="component" value="Unassembled WGS sequence"/>
</dbReference>
<evidence type="ECO:0000313" key="4">
    <source>
        <dbReference type="Proteomes" id="UP001168579"/>
    </source>
</evidence>
<dbReference type="PANTHER" id="PTHR48098">
    <property type="entry name" value="ENTEROCHELIN ESTERASE-RELATED"/>
    <property type="match status" value="1"/>
</dbReference>
<feature type="domain" description="Glycoside hydrolase family 13 N-terminal" evidence="2">
    <location>
        <begin position="36"/>
        <end position="96"/>
    </location>
</feature>
<dbReference type="Gene3D" id="2.60.40.10">
    <property type="entry name" value="Immunoglobulins"/>
    <property type="match status" value="1"/>
</dbReference>
<dbReference type="InterPro" id="IPR000801">
    <property type="entry name" value="Esterase-like"/>
</dbReference>
<keyword evidence="4" id="KW-1185">Reference proteome</keyword>
<evidence type="ECO:0000313" key="3">
    <source>
        <dbReference type="EMBL" id="MDO1511665.1"/>
    </source>
</evidence>
<sequence>MRTKQLLIFTFMFALAFTIQAQPPRGPFVHSPQVHDDKTVTFEYLAPNAEKVILSGQFLNGGPVEMTKGDQGIWRVTVGPIQPDIYSYNFIVDGTSVMDPGNVDYFPNERFKGSILLVPGDEPRMYELRDVPHGAVTYEYYPSLEGSTGSVVVYTPPGYDDYPDKSYPVFYLISGTTDTEETFYKVGRTNFILDNLIAEGLAEPMIVVMPYGNVAARIAEQTGDVKPQDPPRDSEASNARMKQIENDLIKNIIPYIESNYRAIKDRESRAIAGFSRGGGQTLRIAYGNMDTFAWVCSYAASSSPEDMHTDFVSVSSNPEQTNKMLKLNWVSVGNSDFMYRPVMDYMKYMDEHNIKFQGLVTSGGHTWMNVKKFVTESAQLLFK</sequence>
<proteinExistence type="predicted"/>
<gene>
    <name evidence="3" type="ORF">Q2T41_03165</name>
</gene>
<feature type="chain" id="PRO_5047492823" evidence="1">
    <location>
        <begin position="22"/>
        <end position="383"/>
    </location>
</feature>
<dbReference type="InterPro" id="IPR013783">
    <property type="entry name" value="Ig-like_fold"/>
</dbReference>
<organism evidence="3 4">
    <name type="scientific">Maribacter confluentis</name>
    <dbReference type="NCBI Taxonomy" id="1656093"/>
    <lineage>
        <taxon>Bacteria</taxon>
        <taxon>Pseudomonadati</taxon>
        <taxon>Bacteroidota</taxon>
        <taxon>Flavobacteriia</taxon>
        <taxon>Flavobacteriales</taxon>
        <taxon>Flavobacteriaceae</taxon>
        <taxon>Maribacter</taxon>
    </lineage>
</organism>
<dbReference type="SUPFAM" id="SSF81296">
    <property type="entry name" value="E set domains"/>
    <property type="match status" value="1"/>
</dbReference>